<comment type="caution">
    <text evidence="3">The sequence shown here is derived from an EMBL/GenBank/DDBJ whole genome shotgun (WGS) entry which is preliminary data.</text>
</comment>
<sequence length="367" mass="39836">MKDELLALSHGEEKLLEVHNRLAQAVEQLTTGDEWRRAIEFAARFRSRSFNNTLLIWAQHSAAYEKGLVLAPTPTFVAGFRQWQQLGHQVLKGQRGYAILAPVTASFAAVEPDDSKSWRRLPRGEKPHDGETLHSRMIGVKPAYVWDISQTSGPPVPQQQLPALLRGEAPAGLWEGLARLVEDEGFALSLVADAAAIGRANGRTDFVARTVCVRGDMDAAAQVKTLSHELAHIRLHGPDNRDATLHRGIGEVEAESVALMIGAAHRLDTSDYTVPYVSTWAMSVDGKTPVEVVQATAERVRSAAVAILSRLDTSQVGSGDPPGLTREPHTRQPTLGGGDEMGRQGGPRLSRTDRRPASRSAATGRVL</sequence>
<dbReference type="Proteomes" id="UP001500326">
    <property type="component" value="Unassembled WGS sequence"/>
</dbReference>
<dbReference type="InterPro" id="IPR013610">
    <property type="entry name" value="ArdC_N"/>
</dbReference>
<evidence type="ECO:0000313" key="3">
    <source>
        <dbReference type="EMBL" id="GAA1989871.1"/>
    </source>
</evidence>
<organism evidence="3 4">
    <name type="scientific">Microbacterium pumilum</name>
    <dbReference type="NCBI Taxonomy" id="344165"/>
    <lineage>
        <taxon>Bacteria</taxon>
        <taxon>Bacillati</taxon>
        <taxon>Actinomycetota</taxon>
        <taxon>Actinomycetes</taxon>
        <taxon>Micrococcales</taxon>
        <taxon>Microbacteriaceae</taxon>
        <taxon>Microbacterium</taxon>
    </lineage>
</organism>
<reference evidence="4" key="1">
    <citation type="journal article" date="2019" name="Int. J. Syst. Evol. Microbiol.">
        <title>The Global Catalogue of Microorganisms (GCM) 10K type strain sequencing project: providing services to taxonomists for standard genome sequencing and annotation.</title>
        <authorList>
            <consortium name="The Broad Institute Genomics Platform"/>
            <consortium name="The Broad Institute Genome Sequencing Center for Infectious Disease"/>
            <person name="Wu L."/>
            <person name="Ma J."/>
        </authorList>
    </citation>
    <scope>NUCLEOTIDE SEQUENCE [LARGE SCALE GENOMIC DNA]</scope>
    <source>
        <strain evidence="4">JCM 14902</strain>
    </source>
</reference>
<feature type="region of interest" description="Disordered" evidence="1">
    <location>
        <begin position="312"/>
        <end position="367"/>
    </location>
</feature>
<accession>A0ABP5E2U1</accession>
<name>A0ABP5E2U1_9MICO</name>
<dbReference type="EMBL" id="BAAAOH010000001">
    <property type="protein sequence ID" value="GAA1989871.1"/>
    <property type="molecule type" value="Genomic_DNA"/>
</dbReference>
<proteinExistence type="predicted"/>
<evidence type="ECO:0000256" key="1">
    <source>
        <dbReference type="SAM" id="MobiDB-lite"/>
    </source>
</evidence>
<gene>
    <name evidence="3" type="ORF">GCM10009777_26390</name>
</gene>
<dbReference type="RefSeq" id="WP_344063001.1">
    <property type="nucleotide sequence ID" value="NZ_BAAAOH010000001.1"/>
</dbReference>
<keyword evidence="4" id="KW-1185">Reference proteome</keyword>
<evidence type="ECO:0000259" key="2">
    <source>
        <dbReference type="Pfam" id="PF08401"/>
    </source>
</evidence>
<feature type="domain" description="N-terminal" evidence="2">
    <location>
        <begin position="17"/>
        <end position="107"/>
    </location>
</feature>
<protein>
    <recommendedName>
        <fullName evidence="2">N-terminal domain-containing protein</fullName>
    </recommendedName>
</protein>
<feature type="compositionally biased region" description="Gly residues" evidence="1">
    <location>
        <begin position="335"/>
        <end position="345"/>
    </location>
</feature>
<dbReference type="Pfam" id="PF08401">
    <property type="entry name" value="ArdcN"/>
    <property type="match status" value="1"/>
</dbReference>
<evidence type="ECO:0000313" key="4">
    <source>
        <dbReference type="Proteomes" id="UP001500326"/>
    </source>
</evidence>